<feature type="signal peptide" evidence="1">
    <location>
        <begin position="1"/>
        <end position="31"/>
    </location>
</feature>
<dbReference type="EMBL" id="GGFL01011730">
    <property type="protein sequence ID" value="MBW75908.1"/>
    <property type="molecule type" value="Transcribed_RNA"/>
</dbReference>
<dbReference type="PROSITE" id="PS51257">
    <property type="entry name" value="PROKAR_LIPOPROTEIN"/>
    <property type="match status" value="1"/>
</dbReference>
<accession>A0A2M4DFF4</accession>
<proteinExistence type="predicted"/>
<evidence type="ECO:0000256" key="1">
    <source>
        <dbReference type="SAM" id="SignalP"/>
    </source>
</evidence>
<dbReference type="AlphaFoldDB" id="A0A2M4DFF4"/>
<feature type="chain" id="PRO_5014617379" evidence="1">
    <location>
        <begin position="32"/>
        <end position="119"/>
    </location>
</feature>
<name>A0A2M4DFF4_ANODA</name>
<keyword evidence="1" id="KW-0732">Signal</keyword>
<sequence length="119" mass="12240">MAARSASVNFTVPFVVVVVVVVACCLPSVAGVPDSPSPLELVPTSAIVCRQSRTRVPSVLPFVVVDTVGGWRGCAATAGFTLVFSEGKNAGDHHLATDSVCRDCLDRIPSVSVANSVDG</sequence>
<reference evidence="2" key="1">
    <citation type="submission" date="2018-01" db="EMBL/GenBank/DDBJ databases">
        <title>An insight into the sialome of Amazonian anophelines.</title>
        <authorList>
            <person name="Ribeiro J.M."/>
            <person name="Scarpassa V."/>
            <person name="Calvo E."/>
        </authorList>
    </citation>
    <scope>NUCLEOTIDE SEQUENCE</scope>
</reference>
<evidence type="ECO:0000313" key="2">
    <source>
        <dbReference type="EMBL" id="MBW75908.1"/>
    </source>
</evidence>
<protein>
    <submittedName>
        <fullName evidence="2">Putative secreted protein</fullName>
    </submittedName>
</protein>
<organism evidence="2">
    <name type="scientific">Anopheles darlingi</name>
    <name type="common">Mosquito</name>
    <dbReference type="NCBI Taxonomy" id="43151"/>
    <lineage>
        <taxon>Eukaryota</taxon>
        <taxon>Metazoa</taxon>
        <taxon>Ecdysozoa</taxon>
        <taxon>Arthropoda</taxon>
        <taxon>Hexapoda</taxon>
        <taxon>Insecta</taxon>
        <taxon>Pterygota</taxon>
        <taxon>Neoptera</taxon>
        <taxon>Endopterygota</taxon>
        <taxon>Diptera</taxon>
        <taxon>Nematocera</taxon>
        <taxon>Culicoidea</taxon>
        <taxon>Culicidae</taxon>
        <taxon>Anophelinae</taxon>
        <taxon>Anopheles</taxon>
    </lineage>
</organism>